<protein>
    <submittedName>
        <fullName evidence="1">Uncharacterized protein</fullName>
    </submittedName>
</protein>
<accession>A0A7G7CRT1</accession>
<name>A0A7G7CRT1_9CORY</name>
<reference evidence="1 2" key="1">
    <citation type="submission" date="2020-07" db="EMBL/GenBank/DDBJ databases">
        <title>Complete genome and description of Corynebacterium incognita strain Marseille-Q3630 sp. nov.</title>
        <authorList>
            <person name="Boxberger M."/>
        </authorList>
    </citation>
    <scope>NUCLEOTIDE SEQUENCE [LARGE SCALE GENOMIC DNA]</scope>
    <source>
        <strain evidence="1 2">Marseille-Q3630</strain>
    </source>
</reference>
<sequence length="79" mass="8785">MQENNFDLLVIPQLCQTLPGPHLTPNQAQQAQTAWHAYGNTVRTNIEQTWTIAVAHLRDGELTITSKLTIPHLANEQAA</sequence>
<dbReference type="EMBL" id="CP059404">
    <property type="protein sequence ID" value="QNE90297.1"/>
    <property type="molecule type" value="Genomic_DNA"/>
</dbReference>
<keyword evidence="2" id="KW-1185">Reference proteome</keyword>
<dbReference type="KEGG" id="cik:H0194_04790"/>
<organism evidence="1 2">
    <name type="scientific">Corynebacterium incognita</name>
    <dbReference type="NCBI Taxonomy" id="2754725"/>
    <lineage>
        <taxon>Bacteria</taxon>
        <taxon>Bacillati</taxon>
        <taxon>Actinomycetota</taxon>
        <taxon>Actinomycetes</taxon>
        <taxon>Mycobacteriales</taxon>
        <taxon>Corynebacteriaceae</taxon>
        <taxon>Corynebacterium</taxon>
    </lineage>
</organism>
<proteinExistence type="predicted"/>
<dbReference type="RefSeq" id="WP_185176670.1">
    <property type="nucleotide sequence ID" value="NZ_CP059404.1"/>
</dbReference>
<evidence type="ECO:0000313" key="1">
    <source>
        <dbReference type="EMBL" id="QNE90297.1"/>
    </source>
</evidence>
<dbReference type="AlphaFoldDB" id="A0A7G7CRT1"/>
<dbReference type="Proteomes" id="UP000515743">
    <property type="component" value="Chromosome"/>
</dbReference>
<evidence type="ECO:0000313" key="2">
    <source>
        <dbReference type="Proteomes" id="UP000515743"/>
    </source>
</evidence>
<gene>
    <name evidence="1" type="ORF">H0194_04790</name>
</gene>